<dbReference type="HOGENOM" id="CLU_046693_2_0_10"/>
<dbReference type="RefSeq" id="WP_014373231.1">
    <property type="nucleotide sequence ID" value="NC_016940.1"/>
</dbReference>
<feature type="domain" description="ATPase AAA-type core" evidence="1">
    <location>
        <begin position="48"/>
        <end position="333"/>
    </location>
</feature>
<organism evidence="2 3">
    <name type="scientific">Saprospira grandis (strain Lewin)</name>
    <dbReference type="NCBI Taxonomy" id="984262"/>
    <lineage>
        <taxon>Bacteria</taxon>
        <taxon>Pseudomonadati</taxon>
        <taxon>Bacteroidota</taxon>
        <taxon>Saprospiria</taxon>
        <taxon>Saprospirales</taxon>
        <taxon>Saprospiraceae</taxon>
        <taxon>Saprospira</taxon>
    </lineage>
</organism>
<dbReference type="GO" id="GO:0016887">
    <property type="term" value="F:ATP hydrolysis activity"/>
    <property type="evidence" value="ECO:0007669"/>
    <property type="project" value="InterPro"/>
</dbReference>
<gene>
    <name evidence="2" type="ordered locus">SGRA_0244</name>
</gene>
<evidence type="ECO:0000313" key="2">
    <source>
        <dbReference type="EMBL" id="AFC22983.1"/>
    </source>
</evidence>
<dbReference type="STRING" id="984262.SGRA_0244"/>
<dbReference type="GO" id="GO:0005524">
    <property type="term" value="F:ATP binding"/>
    <property type="evidence" value="ECO:0007669"/>
    <property type="project" value="InterPro"/>
</dbReference>
<protein>
    <recommendedName>
        <fullName evidence="1">ATPase AAA-type core domain-containing protein</fullName>
    </recommendedName>
</protein>
<dbReference type="PANTHER" id="PTHR40396:SF1">
    <property type="entry name" value="ATPASE AAA-TYPE CORE DOMAIN-CONTAINING PROTEIN"/>
    <property type="match status" value="1"/>
</dbReference>
<name>H6L682_SAPGL</name>
<dbReference type="Proteomes" id="UP000007519">
    <property type="component" value="Chromosome"/>
</dbReference>
<dbReference type="OrthoDB" id="9809324at2"/>
<dbReference type="Gene3D" id="3.40.50.300">
    <property type="entry name" value="P-loop containing nucleotide triphosphate hydrolases"/>
    <property type="match status" value="1"/>
</dbReference>
<evidence type="ECO:0000313" key="3">
    <source>
        <dbReference type="Proteomes" id="UP000007519"/>
    </source>
</evidence>
<dbReference type="Pfam" id="PF13304">
    <property type="entry name" value="AAA_21"/>
    <property type="match status" value="1"/>
</dbReference>
<dbReference type="eggNOG" id="COG1106">
    <property type="taxonomic scope" value="Bacteria"/>
</dbReference>
<dbReference type="KEGG" id="sgn:SGRA_0244"/>
<sequence>MLIQFAVENFFSFKEEAILSFLGNKTTKEHEEENIFYLEGHKILKSLAIYGANASGKTNLFLALRFMLDCMRHGLDTIFKEDAGKSTAFLFSPTTAQESSFFELVFAAEGQFYHYGFEIFEGKLQAEWLYRGWNKEEELFQREKQQIDYDKDLFSEGDRLAEKTRPDVLFLLVCAQFNGTIAKSILDYVAKVNVLTGLKGEQILGFGLKKFEEDERFRLWLQQFMQPLGIERISLSKESGKREYCFWHQVFDESGQGIESQGLPLARMSTGTRKLLCFLAPIYEALEEQEVLFIDELDASFHPLLLELLLKLFHQHNKKGAQFAFSLHNPRLLAQKLLRRDQIYFVEKTPRGASQLYSLLDYKVRNDEKLDKNYLKGKYGALPELQLLEEKLLEYGQEE</sequence>
<dbReference type="EMBL" id="CP002831">
    <property type="protein sequence ID" value="AFC22983.1"/>
    <property type="molecule type" value="Genomic_DNA"/>
</dbReference>
<keyword evidence="3" id="KW-1185">Reference proteome</keyword>
<dbReference type="InterPro" id="IPR003959">
    <property type="entry name" value="ATPase_AAA_core"/>
</dbReference>
<dbReference type="SUPFAM" id="SSF52540">
    <property type="entry name" value="P-loop containing nucleoside triphosphate hydrolases"/>
    <property type="match status" value="1"/>
</dbReference>
<proteinExistence type="predicted"/>
<dbReference type="InterPro" id="IPR027417">
    <property type="entry name" value="P-loop_NTPase"/>
</dbReference>
<reference evidence="2 3" key="1">
    <citation type="journal article" date="2012" name="Stand. Genomic Sci.">
        <title>Complete genome sequencing and analysis of Saprospira grandis str. Lewin, a predatory marine bacterium.</title>
        <authorList>
            <person name="Saw J.H."/>
            <person name="Yuryev A."/>
            <person name="Kanbe M."/>
            <person name="Hou S."/>
            <person name="Young A.G."/>
            <person name="Aizawa S."/>
            <person name="Alam M."/>
        </authorList>
    </citation>
    <scope>NUCLEOTIDE SEQUENCE [LARGE SCALE GENOMIC DNA]</scope>
    <source>
        <strain evidence="2 3">Lewin</strain>
    </source>
</reference>
<dbReference type="PANTHER" id="PTHR40396">
    <property type="entry name" value="ATPASE-LIKE PROTEIN"/>
    <property type="match status" value="1"/>
</dbReference>
<dbReference type="AlphaFoldDB" id="H6L682"/>
<evidence type="ECO:0000259" key="1">
    <source>
        <dbReference type="Pfam" id="PF13304"/>
    </source>
</evidence>
<accession>H6L682</accession>